<accession>A0A6H5IRL7</accession>
<dbReference type="Proteomes" id="UP000479190">
    <property type="component" value="Unassembled WGS sequence"/>
</dbReference>
<gene>
    <name evidence="2" type="ORF">TBRA_LOCUS11702</name>
</gene>
<reference evidence="2 3" key="1">
    <citation type="submission" date="2020-02" db="EMBL/GenBank/DDBJ databases">
        <authorList>
            <person name="Ferguson B K."/>
        </authorList>
    </citation>
    <scope>NUCLEOTIDE SEQUENCE [LARGE SCALE GENOMIC DNA]</scope>
</reference>
<evidence type="ECO:0000313" key="2">
    <source>
        <dbReference type="EMBL" id="CAB0039964.1"/>
    </source>
</evidence>
<dbReference type="EMBL" id="CADCXV010000987">
    <property type="protein sequence ID" value="CAB0039964.1"/>
    <property type="molecule type" value="Genomic_DNA"/>
</dbReference>
<feature type="region of interest" description="Disordered" evidence="1">
    <location>
        <begin position="73"/>
        <end position="110"/>
    </location>
</feature>
<keyword evidence="3" id="KW-1185">Reference proteome</keyword>
<evidence type="ECO:0000313" key="3">
    <source>
        <dbReference type="Proteomes" id="UP000479190"/>
    </source>
</evidence>
<proteinExistence type="predicted"/>
<name>A0A6H5IRL7_9HYME</name>
<protein>
    <submittedName>
        <fullName evidence="2">Uncharacterized protein</fullName>
    </submittedName>
</protein>
<feature type="compositionally biased region" description="Low complexity" evidence="1">
    <location>
        <begin position="80"/>
        <end position="95"/>
    </location>
</feature>
<sequence length="110" mass="12669">MVKQPYHREKCTVCICMSELRLRRAGYTRCECERESASRAVPAFAQRLSVDHVEVSQERRFARRRCEQRRAITSDERALRSSVPIGHSSPSSSRVNNTISTAKQTRSSRK</sequence>
<organism evidence="2 3">
    <name type="scientific">Trichogramma brassicae</name>
    <dbReference type="NCBI Taxonomy" id="86971"/>
    <lineage>
        <taxon>Eukaryota</taxon>
        <taxon>Metazoa</taxon>
        <taxon>Ecdysozoa</taxon>
        <taxon>Arthropoda</taxon>
        <taxon>Hexapoda</taxon>
        <taxon>Insecta</taxon>
        <taxon>Pterygota</taxon>
        <taxon>Neoptera</taxon>
        <taxon>Endopterygota</taxon>
        <taxon>Hymenoptera</taxon>
        <taxon>Apocrita</taxon>
        <taxon>Proctotrupomorpha</taxon>
        <taxon>Chalcidoidea</taxon>
        <taxon>Trichogrammatidae</taxon>
        <taxon>Trichogramma</taxon>
    </lineage>
</organism>
<evidence type="ECO:0000256" key="1">
    <source>
        <dbReference type="SAM" id="MobiDB-lite"/>
    </source>
</evidence>
<dbReference type="AlphaFoldDB" id="A0A6H5IRL7"/>
<feature type="compositionally biased region" description="Polar residues" evidence="1">
    <location>
        <begin position="96"/>
        <end position="110"/>
    </location>
</feature>